<dbReference type="Proteomes" id="UP000295083">
    <property type="component" value="Unassembled WGS sequence"/>
</dbReference>
<evidence type="ECO:0000313" key="2">
    <source>
        <dbReference type="EMBL" id="TDZ35072.1"/>
    </source>
</evidence>
<sequence length="415" mass="44942">MSSRRYDSKDDSVRAGDPRARKNPVGKVTLNPTARSFTPSPFDFDPPTGPKKPATLPEKPSTLPKRHHTLPKKPPAVPKAMMTDEHGELPRPNYAMIAYQRNKAAEKARVAAEAAYQLPLVYFSLPVPQDPGHWAQLNFLTAQSASNPLAGGGLASDHAQIPVVQPQLLPPNAALPQSKPYRGHCKRLSEASFYAIPNVMVPPKARLHKPIPKDQFPVQYNNCVYTILCPPKADASKTRSHRGHGKLGSALPGISIPPYPAYPALPSTPLHATPAAYTTTDWNTTDWSTTAYTTPAYTTPAYTTTAWSTTAQTTPAYNTPILGIPRPTTPPPKPVERYSTPPSHTFNDDDEFYPGTAPRFKKYAAAPSENLQTPEAGNERGNGSPGKLSVSSAAGNVHGPGKGSRFATYKGYAYY</sequence>
<feature type="compositionally biased region" description="Basic and acidic residues" evidence="1">
    <location>
        <begin position="1"/>
        <end position="20"/>
    </location>
</feature>
<organism evidence="2 3">
    <name type="scientific">Colletotrichum spinosum</name>
    <dbReference type="NCBI Taxonomy" id="1347390"/>
    <lineage>
        <taxon>Eukaryota</taxon>
        <taxon>Fungi</taxon>
        <taxon>Dikarya</taxon>
        <taxon>Ascomycota</taxon>
        <taxon>Pezizomycotina</taxon>
        <taxon>Sordariomycetes</taxon>
        <taxon>Hypocreomycetidae</taxon>
        <taxon>Glomerellales</taxon>
        <taxon>Glomerellaceae</taxon>
        <taxon>Colletotrichum</taxon>
        <taxon>Colletotrichum orbiculare species complex</taxon>
    </lineage>
</organism>
<gene>
    <name evidence="2" type="ORF">C8035_v010137</name>
</gene>
<keyword evidence="3" id="KW-1185">Reference proteome</keyword>
<dbReference type="AlphaFoldDB" id="A0A4R8Q8Z7"/>
<feature type="region of interest" description="Disordered" evidence="1">
    <location>
        <begin position="367"/>
        <end position="405"/>
    </location>
</feature>
<accession>A0A4R8Q8Z7</accession>
<feature type="compositionally biased region" description="Low complexity" evidence="1">
    <location>
        <begin position="36"/>
        <end position="46"/>
    </location>
</feature>
<name>A0A4R8Q8Z7_9PEZI</name>
<protein>
    <submittedName>
        <fullName evidence="2">Uncharacterized protein</fullName>
    </submittedName>
</protein>
<evidence type="ECO:0000313" key="3">
    <source>
        <dbReference type="Proteomes" id="UP000295083"/>
    </source>
</evidence>
<reference evidence="2 3" key="1">
    <citation type="submission" date="2018-11" db="EMBL/GenBank/DDBJ databases">
        <title>Genome sequence and assembly of Colletotrichum spinosum.</title>
        <authorList>
            <person name="Gan P."/>
            <person name="Shirasu K."/>
        </authorList>
    </citation>
    <scope>NUCLEOTIDE SEQUENCE [LARGE SCALE GENOMIC DNA]</scope>
    <source>
        <strain evidence="2 3">CBS 515.97</strain>
    </source>
</reference>
<comment type="caution">
    <text evidence="2">The sequence shown here is derived from an EMBL/GenBank/DDBJ whole genome shotgun (WGS) entry which is preliminary data.</text>
</comment>
<dbReference type="EMBL" id="QAPG01000046">
    <property type="protein sequence ID" value="TDZ35072.1"/>
    <property type="molecule type" value="Genomic_DNA"/>
</dbReference>
<feature type="region of interest" description="Disordered" evidence="1">
    <location>
        <begin position="317"/>
        <end position="349"/>
    </location>
</feature>
<proteinExistence type="predicted"/>
<feature type="compositionally biased region" description="Low complexity" evidence="1">
    <location>
        <begin position="317"/>
        <end position="326"/>
    </location>
</feature>
<evidence type="ECO:0000256" key="1">
    <source>
        <dbReference type="SAM" id="MobiDB-lite"/>
    </source>
</evidence>
<feature type="region of interest" description="Disordered" evidence="1">
    <location>
        <begin position="1"/>
        <end position="79"/>
    </location>
</feature>